<evidence type="ECO:0000313" key="3">
    <source>
        <dbReference type="Proteomes" id="UP000828251"/>
    </source>
</evidence>
<organism evidence="2 3">
    <name type="scientific">Gossypium stocksii</name>
    <dbReference type="NCBI Taxonomy" id="47602"/>
    <lineage>
        <taxon>Eukaryota</taxon>
        <taxon>Viridiplantae</taxon>
        <taxon>Streptophyta</taxon>
        <taxon>Embryophyta</taxon>
        <taxon>Tracheophyta</taxon>
        <taxon>Spermatophyta</taxon>
        <taxon>Magnoliopsida</taxon>
        <taxon>eudicotyledons</taxon>
        <taxon>Gunneridae</taxon>
        <taxon>Pentapetalae</taxon>
        <taxon>rosids</taxon>
        <taxon>malvids</taxon>
        <taxon>Malvales</taxon>
        <taxon>Malvaceae</taxon>
        <taxon>Malvoideae</taxon>
        <taxon>Gossypium</taxon>
    </lineage>
</organism>
<dbReference type="Pfam" id="PF03372">
    <property type="entry name" value="Exo_endo_phos"/>
    <property type="match status" value="1"/>
</dbReference>
<dbReference type="OrthoDB" id="1001431at2759"/>
<dbReference type="PANTHER" id="PTHR33710:SF77">
    <property type="entry name" value="DNASE I-LIKE SUPERFAMILY PROTEIN"/>
    <property type="match status" value="1"/>
</dbReference>
<protein>
    <recommendedName>
        <fullName evidence="1">Endonuclease/exonuclease/phosphatase domain-containing protein</fullName>
    </recommendedName>
</protein>
<dbReference type="Gene3D" id="3.60.10.10">
    <property type="entry name" value="Endonuclease/exonuclease/phosphatase"/>
    <property type="match status" value="1"/>
</dbReference>
<gene>
    <name evidence="2" type="ORF">J1N35_017588</name>
</gene>
<dbReference type="PANTHER" id="PTHR33710">
    <property type="entry name" value="BNAC02G09200D PROTEIN"/>
    <property type="match status" value="1"/>
</dbReference>
<dbReference type="SUPFAM" id="SSF56219">
    <property type="entry name" value="DNase I-like"/>
    <property type="match status" value="1"/>
</dbReference>
<proteinExistence type="predicted"/>
<dbReference type="AlphaFoldDB" id="A0A9D3VME1"/>
<reference evidence="2 3" key="1">
    <citation type="journal article" date="2021" name="Plant Biotechnol. J.">
        <title>Multi-omics assisted identification of the key and species-specific regulatory components of drought-tolerant mechanisms in Gossypium stocksii.</title>
        <authorList>
            <person name="Yu D."/>
            <person name="Ke L."/>
            <person name="Zhang D."/>
            <person name="Wu Y."/>
            <person name="Sun Y."/>
            <person name="Mei J."/>
            <person name="Sun J."/>
            <person name="Sun Y."/>
        </authorList>
    </citation>
    <scope>NUCLEOTIDE SEQUENCE [LARGE SCALE GENOMIC DNA]</scope>
    <source>
        <strain evidence="3">cv. E1</strain>
        <tissue evidence="2">Leaf</tissue>
    </source>
</reference>
<dbReference type="GO" id="GO:0003824">
    <property type="term" value="F:catalytic activity"/>
    <property type="evidence" value="ECO:0007669"/>
    <property type="project" value="InterPro"/>
</dbReference>
<feature type="domain" description="Endonuclease/exonuclease/phosphatase" evidence="1">
    <location>
        <begin position="3"/>
        <end position="181"/>
    </location>
</feature>
<dbReference type="Proteomes" id="UP000828251">
    <property type="component" value="Unassembled WGS sequence"/>
</dbReference>
<evidence type="ECO:0000259" key="1">
    <source>
        <dbReference type="Pfam" id="PF03372"/>
    </source>
</evidence>
<dbReference type="EMBL" id="JAIQCV010000006">
    <property type="protein sequence ID" value="KAH1090331.1"/>
    <property type="molecule type" value="Genomic_DNA"/>
</dbReference>
<name>A0A9D3VME1_9ROSI</name>
<dbReference type="InterPro" id="IPR005135">
    <property type="entry name" value="Endo/exonuclease/phosphatase"/>
</dbReference>
<sequence>MDYKPDIVSLLETRVSGAKADNIIAKLGFQYSHRVEAIGYSGGIWIGWKDTVRLEVICSHPQNILTRIWQFPSVHPIFITFVYGSPNRKIRQVLWKDLRKSKLVGQIPWMVISDFNAILSSSEKFGGVSKGKRCPFFGDFVDSSKLHDLSFSGPPFTWHRGTLFERLDRALGNEAWIRNFLNCMVYHLPKVKSDHRPLLLVLNSSFNPPWERPFRFLAGWVEHPNFDKFLKKNWEYSGSISNSLDKLTFHFKKWNRTVYGNINTRKRDLIKRIASLQERIDYDTSNSFNHEDSCLLQELENVLNHEELLWKQKAMCD</sequence>
<evidence type="ECO:0000313" key="2">
    <source>
        <dbReference type="EMBL" id="KAH1090331.1"/>
    </source>
</evidence>
<accession>A0A9D3VME1</accession>
<comment type="caution">
    <text evidence="2">The sequence shown here is derived from an EMBL/GenBank/DDBJ whole genome shotgun (WGS) entry which is preliminary data.</text>
</comment>
<dbReference type="InterPro" id="IPR036691">
    <property type="entry name" value="Endo/exonu/phosph_ase_sf"/>
</dbReference>
<keyword evidence="3" id="KW-1185">Reference proteome</keyword>